<keyword evidence="1" id="KW-0805">Transcription regulation</keyword>
<dbReference type="InterPro" id="IPR025996">
    <property type="entry name" value="MT1864/Rv1816-like_C"/>
</dbReference>
<dbReference type="RefSeq" id="WP_380620664.1">
    <property type="nucleotide sequence ID" value="NZ_JBHSDK010000015.1"/>
</dbReference>
<accession>A0ABV8TYR3</accession>
<dbReference type="InterPro" id="IPR036271">
    <property type="entry name" value="Tet_transcr_reg_TetR-rel_C_sf"/>
</dbReference>
<evidence type="ECO:0000313" key="7">
    <source>
        <dbReference type="Proteomes" id="UP001595823"/>
    </source>
</evidence>
<comment type="caution">
    <text evidence="6">The sequence shown here is derived from an EMBL/GenBank/DDBJ whole genome shotgun (WGS) entry which is preliminary data.</text>
</comment>
<dbReference type="Gene3D" id="1.10.357.10">
    <property type="entry name" value="Tetracycline Repressor, domain 2"/>
    <property type="match status" value="1"/>
</dbReference>
<dbReference type="InterPro" id="IPR001647">
    <property type="entry name" value="HTH_TetR"/>
</dbReference>
<organism evidence="6 7">
    <name type="scientific">Salininema proteolyticum</name>
    <dbReference type="NCBI Taxonomy" id="1607685"/>
    <lineage>
        <taxon>Bacteria</taxon>
        <taxon>Bacillati</taxon>
        <taxon>Actinomycetota</taxon>
        <taxon>Actinomycetes</taxon>
        <taxon>Glycomycetales</taxon>
        <taxon>Glycomycetaceae</taxon>
        <taxon>Salininema</taxon>
    </lineage>
</organism>
<evidence type="ECO:0000256" key="3">
    <source>
        <dbReference type="ARBA" id="ARBA00023163"/>
    </source>
</evidence>
<dbReference type="Gene3D" id="1.10.10.60">
    <property type="entry name" value="Homeodomain-like"/>
    <property type="match status" value="1"/>
</dbReference>
<dbReference type="Proteomes" id="UP001595823">
    <property type="component" value="Unassembled WGS sequence"/>
</dbReference>
<feature type="domain" description="HTH tetR-type" evidence="5">
    <location>
        <begin position="5"/>
        <end position="65"/>
    </location>
</feature>
<evidence type="ECO:0000256" key="2">
    <source>
        <dbReference type="ARBA" id="ARBA00023125"/>
    </source>
</evidence>
<dbReference type="EMBL" id="JBHSDK010000015">
    <property type="protein sequence ID" value="MFC4335614.1"/>
    <property type="molecule type" value="Genomic_DNA"/>
</dbReference>
<sequence length="189" mass="20329">MARAGLTPDRVTAAGLELADDLGFDNVTLSVLARHFGVKTASLYSHISDAEDLKTRIVLRALDELADLASQAIAGRSGKEALAALGGVYRDYARDHPGRYAATHHRLDSEAAFASAGPRHTRMVRAILRGYDIEGTEATHAVRLLGSVFDGYASLELGGAFDHSEPGSEESWERAMDALDSLLRNWPAP</sequence>
<keyword evidence="3" id="KW-0804">Transcription</keyword>
<proteinExistence type="predicted"/>
<name>A0ABV8TYR3_9ACTN</name>
<dbReference type="InterPro" id="IPR009057">
    <property type="entry name" value="Homeodomain-like_sf"/>
</dbReference>
<protein>
    <submittedName>
        <fullName evidence="6">TetR/AcrR family transcriptional regulator</fullName>
    </submittedName>
</protein>
<feature type="DNA-binding region" description="H-T-H motif" evidence="4">
    <location>
        <begin position="28"/>
        <end position="47"/>
    </location>
</feature>
<gene>
    <name evidence="6" type="ORF">ACFPET_10425</name>
</gene>
<keyword evidence="7" id="KW-1185">Reference proteome</keyword>
<evidence type="ECO:0000256" key="4">
    <source>
        <dbReference type="PROSITE-ProRule" id="PRU00335"/>
    </source>
</evidence>
<dbReference type="SUPFAM" id="SSF48498">
    <property type="entry name" value="Tetracyclin repressor-like, C-terminal domain"/>
    <property type="match status" value="1"/>
</dbReference>
<evidence type="ECO:0000256" key="1">
    <source>
        <dbReference type="ARBA" id="ARBA00023015"/>
    </source>
</evidence>
<reference evidence="7" key="1">
    <citation type="journal article" date="2019" name="Int. J. Syst. Evol. Microbiol.">
        <title>The Global Catalogue of Microorganisms (GCM) 10K type strain sequencing project: providing services to taxonomists for standard genome sequencing and annotation.</title>
        <authorList>
            <consortium name="The Broad Institute Genomics Platform"/>
            <consortium name="The Broad Institute Genome Sequencing Center for Infectious Disease"/>
            <person name="Wu L."/>
            <person name="Ma J."/>
        </authorList>
    </citation>
    <scope>NUCLEOTIDE SEQUENCE [LARGE SCALE GENOMIC DNA]</scope>
    <source>
        <strain evidence="7">IBRC-M 10908</strain>
    </source>
</reference>
<dbReference type="PROSITE" id="PS50977">
    <property type="entry name" value="HTH_TETR_2"/>
    <property type="match status" value="1"/>
</dbReference>
<evidence type="ECO:0000259" key="5">
    <source>
        <dbReference type="PROSITE" id="PS50977"/>
    </source>
</evidence>
<dbReference type="SUPFAM" id="SSF46689">
    <property type="entry name" value="Homeodomain-like"/>
    <property type="match status" value="1"/>
</dbReference>
<dbReference type="Pfam" id="PF13305">
    <property type="entry name" value="TetR_C_33"/>
    <property type="match status" value="1"/>
</dbReference>
<keyword evidence="2 4" id="KW-0238">DNA-binding</keyword>
<evidence type="ECO:0000313" key="6">
    <source>
        <dbReference type="EMBL" id="MFC4335614.1"/>
    </source>
</evidence>